<keyword evidence="7 9" id="KW-0119">Carbohydrate metabolism</keyword>
<dbReference type="SUPFAM" id="SSF48208">
    <property type="entry name" value="Six-hairpin glycosidases"/>
    <property type="match status" value="1"/>
</dbReference>
<dbReference type="eggNOG" id="COG3405">
    <property type="taxonomic scope" value="Bacteria"/>
</dbReference>
<evidence type="ECO:0000256" key="2">
    <source>
        <dbReference type="ARBA" id="ARBA00009209"/>
    </source>
</evidence>
<evidence type="ECO:0000256" key="5">
    <source>
        <dbReference type="ARBA" id="ARBA00023001"/>
    </source>
</evidence>
<dbReference type="Proteomes" id="UP000017148">
    <property type="component" value="Unassembled WGS sequence"/>
</dbReference>
<comment type="catalytic activity">
    <reaction evidence="1">
        <text>Endohydrolysis of (1-&gt;4)-beta-D-glucosidic linkages in cellulose, lichenin and cereal beta-D-glucans.</text>
        <dbReference type="EC" id="3.2.1.4"/>
    </reaction>
</comment>
<dbReference type="InterPro" id="IPR002037">
    <property type="entry name" value="Glyco_hydro_8"/>
</dbReference>
<organism evidence="11 12">
    <name type="scientific">Chitinivibrio alkaliphilus ACht1</name>
    <dbReference type="NCBI Taxonomy" id="1313304"/>
    <lineage>
        <taxon>Bacteria</taxon>
        <taxon>Pseudomonadati</taxon>
        <taxon>Fibrobacterota</taxon>
        <taxon>Chitinivibrionia</taxon>
        <taxon>Chitinivibrionales</taxon>
        <taxon>Chitinivibrionaceae</taxon>
        <taxon>Chitinivibrio</taxon>
    </lineage>
</organism>
<keyword evidence="4 9" id="KW-0378">Hydrolase</keyword>
<keyword evidence="5" id="KW-0136">Cellulose degradation</keyword>
<accession>U7D7E2</accession>
<feature type="active site" description="Nucleophile" evidence="8">
    <location>
        <position position="150"/>
    </location>
</feature>
<reference evidence="11 12" key="1">
    <citation type="journal article" date="2013" name="Environ. Microbiol.">
        <title>Genome analysis of Chitinivibrio alkaliphilus gen. nov., sp. nov., a novel extremely haloalkaliphilic anaerobic chitinolytic bacterium from the candidate phylum Termite Group 3.</title>
        <authorList>
            <person name="Sorokin D.Y."/>
            <person name="Gumerov V.M."/>
            <person name="Rakitin A.L."/>
            <person name="Beletsky A.V."/>
            <person name="Damste J.S."/>
            <person name="Muyzer G."/>
            <person name="Mardanov A.V."/>
            <person name="Ravin N.V."/>
        </authorList>
    </citation>
    <scope>NUCLEOTIDE SEQUENCE [LARGE SCALE GENOMIC DNA]</scope>
    <source>
        <strain evidence="11 12">ACht1</strain>
    </source>
</reference>
<keyword evidence="7 9" id="KW-0624">Polysaccharide degradation</keyword>
<feature type="signal peptide" evidence="10">
    <location>
        <begin position="1"/>
        <end position="19"/>
    </location>
</feature>
<evidence type="ECO:0000256" key="1">
    <source>
        <dbReference type="ARBA" id="ARBA00000966"/>
    </source>
</evidence>
<proteinExistence type="inferred from homology"/>
<name>U7D7E2_9BACT</name>
<evidence type="ECO:0000313" key="12">
    <source>
        <dbReference type="Proteomes" id="UP000017148"/>
    </source>
</evidence>
<dbReference type="InterPro" id="IPR012341">
    <property type="entry name" value="6hp_glycosidase-like_sf"/>
</dbReference>
<comment type="caution">
    <text evidence="11">The sequence shown here is derived from an EMBL/GenBank/DDBJ whole genome shotgun (WGS) entry which is preliminary data.</text>
</comment>
<dbReference type="Pfam" id="PF01270">
    <property type="entry name" value="Glyco_hydro_8"/>
    <property type="match status" value="1"/>
</dbReference>
<dbReference type="InterPro" id="IPR019834">
    <property type="entry name" value="Glyco_hydro_8_CS"/>
</dbReference>
<keyword evidence="6 9" id="KW-0326">Glycosidase</keyword>
<evidence type="ECO:0000313" key="11">
    <source>
        <dbReference type="EMBL" id="ERP38870.1"/>
    </source>
</evidence>
<dbReference type="STRING" id="1313304.CALK_0648"/>
<evidence type="ECO:0000256" key="10">
    <source>
        <dbReference type="SAM" id="SignalP"/>
    </source>
</evidence>
<evidence type="ECO:0000256" key="7">
    <source>
        <dbReference type="ARBA" id="ARBA00023326"/>
    </source>
</evidence>
<keyword evidence="3 10" id="KW-0732">Signal</keyword>
<keyword evidence="12" id="KW-1185">Reference proteome</keyword>
<dbReference type="EC" id="3.2.1.-" evidence="9"/>
<dbReference type="Gene3D" id="1.50.10.10">
    <property type="match status" value="1"/>
</dbReference>
<evidence type="ECO:0000256" key="4">
    <source>
        <dbReference type="ARBA" id="ARBA00022801"/>
    </source>
</evidence>
<gene>
    <name evidence="11" type="ORF">CALK_0648</name>
</gene>
<dbReference type="OrthoDB" id="9803461at2"/>
<protein>
    <recommendedName>
        <fullName evidence="9">Glucanase</fullName>
        <ecNumber evidence="9">3.2.1.-</ecNumber>
    </recommendedName>
</protein>
<dbReference type="AlphaFoldDB" id="U7D7E2"/>
<sequence length="496" mass="56572">MPCIKLLFCLFVLSVQLWAGPQRPFPQEVSPEHAIQPDRYTQEEMNEDVIAVYEHYKTFLRESLRTPGGYYMLAGGTNIGFDTTATVSEAHGYGMIVFALMAGYDEGAKEYFDGMYQFYRDNPSYVNSYNMAWEIEGLERERGERSSATDGDMDIAYALLLAHRQWGSDGEIDYLQAAQNLITRGLKEDCMSPYTARIMLGDWDQWSDNYHYTTRSSDWMTAHLRTYYWATEDAFWLEAVDTVYSIMDAITQNYSPQTGLMPDFVAGRDPYPDPDGGGTGEPNSHKYDWNACRVPWRIGMDYVHFESPEAREAAKNMMTWVMEKTGGDPAEIVGGYHLDGTPIEGRAPTIAFQAPFAVTAMIDEEYQDFLNKSWALMREGKETSVYRTALNLLSMLVVSGNWWNPVEERPGQREFRLNVHNGTGGGVYEVGDTVTIHADDPPAGTEFLSGVGMFLFFQRQQKRQSSLLCHVKIFSLLHFIEIPLQKKIRRDFPRVL</sequence>
<evidence type="ECO:0000256" key="6">
    <source>
        <dbReference type="ARBA" id="ARBA00023295"/>
    </source>
</evidence>
<dbReference type="InterPro" id="IPR008928">
    <property type="entry name" value="6-hairpin_glycosidase_sf"/>
</dbReference>
<evidence type="ECO:0000256" key="8">
    <source>
        <dbReference type="PROSITE-ProRule" id="PRU10058"/>
    </source>
</evidence>
<dbReference type="GO" id="GO:0030245">
    <property type="term" value="P:cellulose catabolic process"/>
    <property type="evidence" value="ECO:0007669"/>
    <property type="project" value="UniProtKB-KW"/>
</dbReference>
<dbReference type="EMBL" id="ASJR01000004">
    <property type="protein sequence ID" value="ERP38870.1"/>
    <property type="molecule type" value="Genomic_DNA"/>
</dbReference>
<feature type="chain" id="PRO_5004681725" description="Glucanase" evidence="10">
    <location>
        <begin position="20"/>
        <end position="496"/>
    </location>
</feature>
<evidence type="ECO:0000256" key="3">
    <source>
        <dbReference type="ARBA" id="ARBA00022729"/>
    </source>
</evidence>
<dbReference type="RefSeq" id="WP_022636169.1">
    <property type="nucleotide sequence ID" value="NZ_ASJR01000004.1"/>
</dbReference>
<dbReference type="PRINTS" id="PR00735">
    <property type="entry name" value="GLHYDRLASE8"/>
</dbReference>
<dbReference type="PROSITE" id="PS00812">
    <property type="entry name" value="GLYCOSYL_HYDROL_F8"/>
    <property type="match status" value="1"/>
</dbReference>
<comment type="similarity">
    <text evidence="2 9">Belongs to the glycosyl hydrolase 8 (cellulase D) family.</text>
</comment>
<evidence type="ECO:0000256" key="9">
    <source>
        <dbReference type="RuleBase" id="RU361167"/>
    </source>
</evidence>
<dbReference type="PATRIC" id="fig|1313304.3.peg.621"/>
<dbReference type="GO" id="GO:0008810">
    <property type="term" value="F:cellulase activity"/>
    <property type="evidence" value="ECO:0007669"/>
    <property type="project" value="UniProtKB-EC"/>
</dbReference>